<gene>
    <name evidence="1" type="ORF">HMPREF9248_0907</name>
</gene>
<comment type="caution">
    <text evidence="1">The sequence shown here is derived from an EMBL/GenBank/DDBJ whole genome shotgun (WGS) entry which is preliminary data.</text>
</comment>
<evidence type="ECO:0000313" key="2">
    <source>
        <dbReference type="Proteomes" id="UP000004431"/>
    </source>
</evidence>
<proteinExistence type="predicted"/>
<evidence type="ECO:0008006" key="3">
    <source>
        <dbReference type="Google" id="ProtNLM"/>
    </source>
</evidence>
<dbReference type="Proteomes" id="UP000004431">
    <property type="component" value="Unassembled WGS sequence"/>
</dbReference>
<accession>A0ABN0B0D0</accession>
<organism evidence="1 2">
    <name type="scientific">Fannyhessea vaginae PB189-T1-4</name>
    <dbReference type="NCBI Taxonomy" id="866774"/>
    <lineage>
        <taxon>Bacteria</taxon>
        <taxon>Bacillati</taxon>
        <taxon>Actinomycetota</taxon>
        <taxon>Coriobacteriia</taxon>
        <taxon>Coriobacteriales</taxon>
        <taxon>Atopobiaceae</taxon>
        <taxon>Fannyhessea</taxon>
    </lineage>
</organism>
<name>A0ABN0B0D0_9ACTN</name>
<dbReference type="EMBL" id="AEDQ01000017">
    <property type="protein sequence ID" value="EFL44220.1"/>
    <property type="molecule type" value="Genomic_DNA"/>
</dbReference>
<sequence length="54" mass="6286">MHAQVQTCEKVQFRSIKFKFEYRSSSTNLNVHMMCVCSTNILFNTCMHTTRPGV</sequence>
<keyword evidence="2" id="KW-1185">Reference proteome</keyword>
<protein>
    <recommendedName>
        <fullName evidence="3">Transposase putative helix-turn-helix domain-containing protein</fullName>
    </recommendedName>
</protein>
<evidence type="ECO:0000313" key="1">
    <source>
        <dbReference type="EMBL" id="EFL44220.1"/>
    </source>
</evidence>
<reference evidence="1 2" key="1">
    <citation type="submission" date="2010-08" db="EMBL/GenBank/DDBJ databases">
        <authorList>
            <person name="Durkin A.S."/>
            <person name="Madupu R."/>
            <person name="Torralba M."/>
            <person name="Gillis M."/>
            <person name="Methe B."/>
            <person name="Sutton G."/>
            <person name="Nelson K.E."/>
        </authorList>
    </citation>
    <scope>NUCLEOTIDE SEQUENCE [LARGE SCALE GENOMIC DNA]</scope>
    <source>
        <strain evidence="1 2">PB189-T1-4</strain>
    </source>
</reference>